<gene>
    <name evidence="2" type="ORF">DUPY_15800</name>
</gene>
<protein>
    <submittedName>
        <fullName evidence="2">Uncharacterized protein</fullName>
    </submittedName>
</protein>
<proteinExistence type="predicted"/>
<evidence type="ECO:0000256" key="1">
    <source>
        <dbReference type="SAM" id="MobiDB-lite"/>
    </source>
</evidence>
<sequence>MAKGSMREQMPVVTAFIDQLREVFGREYIDDIIRAGMRGKPVFHATENGHEVGTPVYRGAPLDMTPEPCHRRTGKPAWQAALDQQKVENEKGQGDGRE</sequence>
<dbReference type="AlphaFoldDB" id="A0A1E7WZD6"/>
<dbReference type="Proteomes" id="UP000175989">
    <property type="component" value="Unassembled WGS sequence"/>
</dbReference>
<comment type="caution">
    <text evidence="2">The sequence shown here is derived from an EMBL/GenBank/DDBJ whole genome shotgun (WGS) entry which is preliminary data.</text>
</comment>
<evidence type="ECO:0000313" key="3">
    <source>
        <dbReference type="Proteomes" id="UP000175989"/>
    </source>
</evidence>
<keyword evidence="3" id="KW-1185">Reference proteome</keyword>
<name>A0A1E7WZD6_9BURK</name>
<dbReference type="RefSeq" id="WP_070247296.1">
    <property type="nucleotide sequence ID" value="NZ_LROM01000067.1"/>
</dbReference>
<reference evidence="3" key="1">
    <citation type="journal article" date="2016" name="Front. Microbiol.">
        <title>Molecular Keys to the Janthinobacterium and Duganella spp. Interaction with the Plant Pathogen Fusarium graminearum.</title>
        <authorList>
            <person name="Haack F.S."/>
            <person name="Poehlein A."/>
            <person name="Kroger C."/>
            <person name="Voigt C.A."/>
            <person name="Piepenbring M."/>
            <person name="Bode H.B."/>
            <person name="Daniel R."/>
            <person name="Schafer W."/>
            <person name="Streit W.R."/>
        </authorList>
    </citation>
    <scope>NUCLEOTIDE SEQUENCE [LARGE SCALE GENOMIC DNA]</scope>
    <source>
        <strain evidence="3">T54</strain>
    </source>
</reference>
<organism evidence="2 3">
    <name type="scientific">Duganella phyllosphaerae</name>
    <dbReference type="NCBI Taxonomy" id="762836"/>
    <lineage>
        <taxon>Bacteria</taxon>
        <taxon>Pseudomonadati</taxon>
        <taxon>Pseudomonadota</taxon>
        <taxon>Betaproteobacteria</taxon>
        <taxon>Burkholderiales</taxon>
        <taxon>Oxalobacteraceae</taxon>
        <taxon>Telluria group</taxon>
        <taxon>Duganella</taxon>
    </lineage>
</organism>
<feature type="compositionally biased region" description="Basic and acidic residues" evidence="1">
    <location>
        <begin position="85"/>
        <end position="98"/>
    </location>
</feature>
<dbReference type="EMBL" id="LROM01000067">
    <property type="protein sequence ID" value="OFA05177.1"/>
    <property type="molecule type" value="Genomic_DNA"/>
</dbReference>
<dbReference type="OrthoDB" id="9007604at2"/>
<feature type="region of interest" description="Disordered" evidence="1">
    <location>
        <begin position="69"/>
        <end position="98"/>
    </location>
</feature>
<accession>A0A1E7WZD6</accession>
<evidence type="ECO:0000313" key="2">
    <source>
        <dbReference type="EMBL" id="OFA05177.1"/>
    </source>
</evidence>